<reference evidence="1 2" key="1">
    <citation type="journal article" date="2020" name="Fungal Divers.">
        <title>Resolving the Mortierellaceae phylogeny through synthesis of multi-gene phylogenetics and phylogenomics.</title>
        <authorList>
            <person name="Vandepol N."/>
            <person name="Liber J."/>
            <person name="Desiro A."/>
            <person name="Na H."/>
            <person name="Kennedy M."/>
            <person name="Barry K."/>
            <person name="Grigoriev I.V."/>
            <person name="Miller A.N."/>
            <person name="O'Donnell K."/>
            <person name="Stajich J.E."/>
            <person name="Bonito G."/>
        </authorList>
    </citation>
    <scope>NUCLEOTIDE SEQUENCE [LARGE SCALE GENOMIC DNA]</scope>
    <source>
        <strain evidence="1 2">AD045</strain>
    </source>
</reference>
<evidence type="ECO:0000313" key="2">
    <source>
        <dbReference type="Proteomes" id="UP001194696"/>
    </source>
</evidence>
<gene>
    <name evidence="1" type="ORF">BGZ96_002304</name>
</gene>
<dbReference type="InterPro" id="IPR032675">
    <property type="entry name" value="LRR_dom_sf"/>
</dbReference>
<proteinExistence type="predicted"/>
<accession>A0ABQ7KA26</accession>
<name>A0ABQ7KA26_9FUNG</name>
<keyword evidence="2" id="KW-1185">Reference proteome</keyword>
<dbReference type="Gene3D" id="3.80.10.10">
    <property type="entry name" value="Ribonuclease Inhibitor"/>
    <property type="match status" value="1"/>
</dbReference>
<dbReference type="Proteomes" id="UP001194696">
    <property type="component" value="Unassembled WGS sequence"/>
</dbReference>
<sequence length="670" mass="78193">MQAPSFWRRFYLRNESNSASPTTTTSVIEHLTDTQPLQHQHQRRISPLDIPEILQRIFFFVDNSHTLSRTVILVCKEWFLMNKHRVVRDWVWDSDRKDLCKLEKHLAKLTGVGRVRLHYGWGSREDRREAIRKTLALSQDQFDRRQQKRNRALQGTNDGDNGRITIFPGRGKLKGIMRWQPILDSPLQELELRGAEVYQALPELLPSLRYLTRFHFGTTYGCYVELDRILEACPLLEHLYVGSSSDLTLIGSLVTTDQVVKSSLRLRSLTLENPRVSQAGLEDLISAAPTLDHLQLIGLRQDTASFREHVQYDRARIMTHITTLQRTLSSFHFSVYEEEPLTEKELQEIVTRICPRSQEWTFWSPSLTPVMTRCLSHLPNVVTSLELNHIGRSYNGVDCALHRYLCTSPSLLHLKVPKSAYLFDHLDLHRRLHYIYSGPSAKDIQARPYTGTTGRLEIWACRRLQTLWMAFHNQGVSLLVTPTHSRILFGYLSRVCPQLVDVRIFAPEIHVSDRQKIHPMLELRLHGGFCLLARLQNLETLQLHSFDRNISYSRHDLSWMLPPSKLTSADRAERKKMMTEWVTWMEVEKIQEEWQRSSHLATLDWGDTPPELVQDLQHLGMLTDVKLMLREIESKDYRLWTRRPRISVGPRHGFGYQAETFVRSFTWDKQ</sequence>
<dbReference type="EMBL" id="JAAAIM010000143">
    <property type="protein sequence ID" value="KAG0293786.1"/>
    <property type="molecule type" value="Genomic_DNA"/>
</dbReference>
<evidence type="ECO:0008006" key="3">
    <source>
        <dbReference type="Google" id="ProtNLM"/>
    </source>
</evidence>
<protein>
    <recommendedName>
        <fullName evidence="3">F-box domain-containing protein</fullName>
    </recommendedName>
</protein>
<dbReference type="SUPFAM" id="SSF52047">
    <property type="entry name" value="RNI-like"/>
    <property type="match status" value="1"/>
</dbReference>
<organism evidence="1 2">
    <name type="scientific">Linnemannia gamsii</name>
    <dbReference type="NCBI Taxonomy" id="64522"/>
    <lineage>
        <taxon>Eukaryota</taxon>
        <taxon>Fungi</taxon>
        <taxon>Fungi incertae sedis</taxon>
        <taxon>Mucoromycota</taxon>
        <taxon>Mortierellomycotina</taxon>
        <taxon>Mortierellomycetes</taxon>
        <taxon>Mortierellales</taxon>
        <taxon>Mortierellaceae</taxon>
        <taxon>Linnemannia</taxon>
    </lineage>
</organism>
<evidence type="ECO:0000313" key="1">
    <source>
        <dbReference type="EMBL" id="KAG0293786.1"/>
    </source>
</evidence>
<comment type="caution">
    <text evidence="1">The sequence shown here is derived from an EMBL/GenBank/DDBJ whole genome shotgun (WGS) entry which is preliminary data.</text>
</comment>